<dbReference type="PROSITE" id="PS50050">
    <property type="entry name" value="TNFR_NGFR_2"/>
    <property type="match status" value="1"/>
</dbReference>
<dbReference type="InterPro" id="IPR048648">
    <property type="entry name" value="CRLF2-like_D2"/>
</dbReference>
<evidence type="ECO:0000256" key="1">
    <source>
        <dbReference type="ARBA" id="ARBA00004167"/>
    </source>
</evidence>
<keyword evidence="3" id="KW-1133">Transmembrane helix</keyword>
<comment type="subcellular location">
    <subcellularLocation>
        <location evidence="1">Membrane</location>
        <topology evidence="1">Single-pass membrane protein</topology>
    </subcellularLocation>
</comment>
<dbReference type="EMBL" id="JQ815363">
    <property type="protein sequence ID" value="AFJ20420.1"/>
    <property type="molecule type" value="Genomic_DNA"/>
</dbReference>
<evidence type="ECO:0000256" key="4">
    <source>
        <dbReference type="ARBA" id="ARBA00023136"/>
    </source>
</evidence>
<dbReference type="PANTHER" id="PTHR23037:SF22">
    <property type="entry name" value="CYTOKINE RECEPTOR COMMON SUBUNIT BETA"/>
    <property type="match status" value="1"/>
</dbReference>
<evidence type="ECO:0000256" key="2">
    <source>
        <dbReference type="ARBA" id="ARBA00022692"/>
    </source>
</evidence>
<accession>K7PCL6</accession>
<dbReference type="GeneID" id="14011271"/>
<keyword evidence="4" id="KW-0472">Membrane</keyword>
<evidence type="ECO:0000259" key="7">
    <source>
        <dbReference type="PROSITE" id="PS50050"/>
    </source>
</evidence>
<keyword evidence="5" id="KW-1015">Disulfide bond</keyword>
<dbReference type="GO" id="GO:0004896">
    <property type="term" value="F:cytokine receptor activity"/>
    <property type="evidence" value="ECO:0007669"/>
    <property type="project" value="TreeGrafter"/>
</dbReference>
<dbReference type="InterPro" id="IPR036116">
    <property type="entry name" value="FN3_sf"/>
</dbReference>
<feature type="domain" description="TNFR-Cys" evidence="7">
    <location>
        <begin position="466"/>
        <end position="509"/>
    </location>
</feature>
<evidence type="ECO:0000256" key="5">
    <source>
        <dbReference type="ARBA" id="ARBA00023157"/>
    </source>
</evidence>
<evidence type="ECO:0000313" key="8">
    <source>
        <dbReference type="EMBL" id="AFJ20420.1"/>
    </source>
</evidence>
<keyword evidence="6" id="KW-0675">Receptor</keyword>
<dbReference type="Proteomes" id="UP000118426">
    <property type="component" value="Segment"/>
</dbReference>
<evidence type="ECO:0000313" key="9">
    <source>
        <dbReference type="Proteomes" id="UP000118426"/>
    </source>
</evidence>
<dbReference type="Gene3D" id="2.60.40.10">
    <property type="entry name" value="Immunoglobulins"/>
    <property type="match status" value="2"/>
</dbReference>
<gene>
    <name evidence="8" type="ORF">CyHV1_ORF129A</name>
</gene>
<dbReference type="OrthoDB" id="11333at10239"/>
<dbReference type="GO" id="GO:0016020">
    <property type="term" value="C:membrane"/>
    <property type="evidence" value="ECO:0007669"/>
    <property type="project" value="UniProtKB-SubCell"/>
</dbReference>
<reference evidence="8 9" key="1">
    <citation type="journal article" date="2013" name="J. Virol.">
        <title>Comparative genomics of carp herpesviruses.</title>
        <authorList>
            <person name="Davison A.J."/>
            <person name="Kurobe T."/>
            <person name="Gatherer D."/>
            <person name="Cunningham C."/>
            <person name="Korf I."/>
            <person name="Fukuda H."/>
            <person name="Hedrick R.P."/>
            <person name="Waltzek T.B."/>
        </authorList>
    </citation>
    <scope>NUCLEOTIDE SEQUENCE [LARGE SCALE GENOMIC DNA]</scope>
    <source>
        <strain evidence="8">NG-J1</strain>
    </source>
</reference>
<dbReference type="RefSeq" id="YP_007003785.1">
    <property type="nucleotide sequence ID" value="NC_019491.1"/>
</dbReference>
<dbReference type="InterPro" id="IPR013783">
    <property type="entry name" value="Ig-like_fold"/>
</dbReference>
<dbReference type="PANTHER" id="PTHR23037">
    <property type="entry name" value="CYTOKINE RECEPTOR"/>
    <property type="match status" value="1"/>
</dbReference>
<dbReference type="InterPro" id="IPR001368">
    <property type="entry name" value="TNFR/NGFR_Cys_rich_reg"/>
</dbReference>
<dbReference type="KEGG" id="vg:14011271"/>
<keyword evidence="2" id="KW-0812">Transmembrane</keyword>
<organism evidence="8 9">
    <name type="scientific">Cyprinid herpesvirus 1</name>
    <dbReference type="NCBI Taxonomy" id="317858"/>
    <lineage>
        <taxon>Viruses</taxon>
        <taxon>Duplodnaviria</taxon>
        <taxon>Heunggongvirae</taxon>
        <taxon>Peploviricota</taxon>
        <taxon>Herviviricetes</taxon>
        <taxon>Herpesvirales</taxon>
        <taxon>Alloherpesviridae</taxon>
        <taxon>Cyvirus</taxon>
        <taxon>Cyvirus cyprinidallo1</taxon>
    </lineage>
</organism>
<dbReference type="Gene3D" id="2.10.50.10">
    <property type="entry name" value="Tumor Necrosis Factor Receptor, subunit A, domain 2"/>
    <property type="match status" value="1"/>
</dbReference>
<proteinExistence type="predicted"/>
<dbReference type="PROSITE" id="PS00652">
    <property type="entry name" value="TNFR_NGFR_1"/>
    <property type="match status" value="1"/>
</dbReference>
<evidence type="ECO:0000256" key="6">
    <source>
        <dbReference type="ARBA" id="ARBA00023170"/>
    </source>
</evidence>
<protein>
    <submittedName>
        <fullName evidence="8">Protein ORF129A</fullName>
    </submittedName>
</protein>
<keyword evidence="9" id="KW-1185">Reference proteome</keyword>
<name>K7PCL6_9VIRU</name>
<evidence type="ECO:0000256" key="3">
    <source>
        <dbReference type="ARBA" id="ARBA00022989"/>
    </source>
</evidence>
<dbReference type="SUPFAM" id="SSF57586">
    <property type="entry name" value="TNF receptor-like"/>
    <property type="match status" value="1"/>
</dbReference>
<dbReference type="SUPFAM" id="SSF49265">
    <property type="entry name" value="Fibronectin type III"/>
    <property type="match status" value="2"/>
</dbReference>
<sequence length="609" mass="69505">MKLLLLVVLIHITAGYKNPCNPDMCDPDQGNLHRQLELAGLHTVSDLGWVRESWFRGKGSAMYLTEAMSWKAMILGYSIFSGPSNSICQTACKPRGGNAYCEGRGSTTQWCTVPFHGQLGDPLWWFGNLYDGRAWGRIRANYNSWQWSLHHMCSSETLKNVKQITTNRRPKATICFLGNPDPMSMRDDGWYNPTAADQEDEKEWAKLRPYQSKLIQKWFNWAGYSDEEISRLTRERPMEPHPGMVEEDDDDEGPDFQCFNDYYNNFTCRWRVPKDSSVTPGTQCTLNITVTKLSDFKSSAPMPPDSGHPHRRTASIQFTSKLGIVTSKSRIRESVYCADRTEPEVDIQEKGETSAVKPLPPKNLTVVWVEDGVDVSWVGDNLRPYFSKEFEVQYKNVLDDWEKAKSAVLSEYSFELSKDHTQIGQQYGLRVRVRYVRTSTGDNLWSDWSGEARWIAGQGRRRRGVGCSTGRYSSLRQRVPRCERCTDQCSESKNEIEVTPCTQNSNRVCACKPGYYCTKGNNYETHCHKPCVPCGKGTFSSDPSLDACKPHKKCVKSSNPIPLKFLLTRIPLKCLKFLLSTHTGVRKRSFMVLQHKTRCVCPMDRLMAR</sequence>
<dbReference type="Pfam" id="PF21605">
    <property type="entry name" value="CRLF2-like_D2"/>
    <property type="match status" value="1"/>
</dbReference>